<evidence type="ECO:0000313" key="1">
    <source>
        <dbReference type="EMBL" id="SIO07271.1"/>
    </source>
</evidence>
<dbReference type="AlphaFoldDB" id="A0A1N6GIH5"/>
<accession>A0A1N6GIH5</accession>
<organism evidence="1 2">
    <name type="scientific">Vannielia litorea</name>
    <dbReference type="NCBI Taxonomy" id="1217970"/>
    <lineage>
        <taxon>Bacteria</taxon>
        <taxon>Pseudomonadati</taxon>
        <taxon>Pseudomonadota</taxon>
        <taxon>Alphaproteobacteria</taxon>
        <taxon>Rhodobacterales</taxon>
        <taxon>Paracoccaceae</taxon>
        <taxon>Vannielia</taxon>
    </lineage>
</organism>
<reference evidence="2" key="1">
    <citation type="submission" date="2016-11" db="EMBL/GenBank/DDBJ databases">
        <authorList>
            <person name="Varghese N."/>
            <person name="Submissions S."/>
        </authorList>
    </citation>
    <scope>NUCLEOTIDE SEQUENCE [LARGE SCALE GENOMIC DNA]</scope>
    <source>
        <strain evidence="2">DSM 29440</strain>
    </source>
</reference>
<sequence>MPFRGLAAGVAHEGQVAKRVLTRPEENSLPRPSPARQWSIVLAASRLPGLLCIQNPPSAPESSPPAARRSAMREATLPCPAPAAWPFCRPVDTALRHYRNTGCGERSRTNRAVSPGCGRAWHERKSPCALSRPRAARCPPAPEALHHPAGEGEVALAVLHGVFQLGVALGQVEPVGLRVSLCSQRRHSARFAVVSRRRPAEYRLTMNAP</sequence>
<proteinExistence type="predicted"/>
<dbReference type="STRING" id="1217970.SAMN05444002_2509"/>
<dbReference type="Proteomes" id="UP000184932">
    <property type="component" value="Unassembled WGS sequence"/>
</dbReference>
<gene>
    <name evidence="1" type="ORF">SAMN05444002_2509</name>
</gene>
<evidence type="ECO:0000313" key="2">
    <source>
        <dbReference type="Proteomes" id="UP000184932"/>
    </source>
</evidence>
<protein>
    <submittedName>
        <fullName evidence="1">Uncharacterized protein</fullName>
    </submittedName>
</protein>
<keyword evidence="2" id="KW-1185">Reference proteome</keyword>
<name>A0A1N6GIH5_9RHOB</name>
<dbReference type="EMBL" id="FSRL01000001">
    <property type="protein sequence ID" value="SIO07271.1"/>
    <property type="molecule type" value="Genomic_DNA"/>
</dbReference>